<dbReference type="GO" id="GO:0045197">
    <property type="term" value="P:establishment or maintenance of epithelial cell apical/basal polarity"/>
    <property type="evidence" value="ECO:0007669"/>
    <property type="project" value="TreeGrafter"/>
</dbReference>
<feature type="disulfide bond" evidence="5">
    <location>
        <begin position="82"/>
        <end position="91"/>
    </location>
</feature>
<dbReference type="GO" id="GO:0005509">
    <property type="term" value="F:calcium ion binding"/>
    <property type="evidence" value="ECO:0007669"/>
    <property type="project" value="InterPro"/>
</dbReference>
<evidence type="ECO:0000313" key="8">
    <source>
        <dbReference type="Proteomes" id="UP000274131"/>
    </source>
</evidence>
<accession>A0A3P6HRX9</accession>
<feature type="disulfide bond" evidence="5">
    <location>
        <begin position="31"/>
        <end position="40"/>
    </location>
</feature>
<dbReference type="OrthoDB" id="5912267at2759"/>
<feature type="domain" description="EGF-like" evidence="6">
    <location>
        <begin position="1"/>
        <end position="41"/>
    </location>
</feature>
<gene>
    <name evidence="7" type="ORF">EVEC_LOCUS5053</name>
</gene>
<feature type="domain" description="EGF-like" evidence="6">
    <location>
        <begin position="56"/>
        <end position="92"/>
    </location>
</feature>
<name>A0A3P6HRX9_ENTVE</name>
<dbReference type="PROSITE" id="PS01186">
    <property type="entry name" value="EGF_2"/>
    <property type="match status" value="5"/>
</dbReference>
<keyword evidence="1 5" id="KW-0245">EGF-like domain</keyword>
<organism evidence="7 8">
    <name type="scientific">Enterobius vermicularis</name>
    <name type="common">Human pinworm</name>
    <dbReference type="NCBI Taxonomy" id="51028"/>
    <lineage>
        <taxon>Eukaryota</taxon>
        <taxon>Metazoa</taxon>
        <taxon>Ecdysozoa</taxon>
        <taxon>Nematoda</taxon>
        <taxon>Chromadorea</taxon>
        <taxon>Rhabditida</taxon>
        <taxon>Spirurina</taxon>
        <taxon>Oxyuridomorpha</taxon>
        <taxon>Oxyuroidea</taxon>
        <taxon>Oxyuridae</taxon>
        <taxon>Enterobius</taxon>
    </lineage>
</organism>
<evidence type="ECO:0000313" key="7">
    <source>
        <dbReference type="EMBL" id="VDD90302.1"/>
    </source>
</evidence>
<reference evidence="7 8" key="1">
    <citation type="submission" date="2018-10" db="EMBL/GenBank/DDBJ databases">
        <authorList>
            <consortium name="Pathogen Informatics"/>
        </authorList>
    </citation>
    <scope>NUCLEOTIDE SEQUENCE [LARGE SCALE GENOMIC DNA]</scope>
</reference>
<dbReference type="FunFam" id="2.10.25.10:FF:000064">
    <property type="entry name" value="Delta-like protein"/>
    <property type="match status" value="1"/>
</dbReference>
<feature type="disulfide bond" evidence="5">
    <location>
        <begin position="191"/>
        <end position="200"/>
    </location>
</feature>
<dbReference type="Proteomes" id="UP000274131">
    <property type="component" value="Unassembled WGS sequence"/>
</dbReference>
<dbReference type="Gene3D" id="2.10.25.10">
    <property type="entry name" value="Laminin"/>
    <property type="match status" value="5"/>
</dbReference>
<keyword evidence="3" id="KW-0677">Repeat</keyword>
<feature type="domain" description="EGF-like" evidence="6">
    <location>
        <begin position="164"/>
        <end position="201"/>
    </location>
</feature>
<feature type="domain" description="EGF-like" evidence="6">
    <location>
        <begin position="203"/>
        <end position="240"/>
    </location>
</feature>
<dbReference type="FunFam" id="2.10.25.10:FF:000118">
    <property type="entry name" value="protein delta homolog 2"/>
    <property type="match status" value="2"/>
</dbReference>
<dbReference type="CDD" id="cd00054">
    <property type="entry name" value="EGF_CA"/>
    <property type="match status" value="4"/>
</dbReference>
<dbReference type="GO" id="GO:0007157">
    <property type="term" value="P:heterophilic cell-cell adhesion via plasma membrane cell adhesion molecules"/>
    <property type="evidence" value="ECO:0007669"/>
    <property type="project" value="TreeGrafter"/>
</dbReference>
<feature type="disulfide bond" evidence="5">
    <location>
        <begin position="152"/>
        <end position="161"/>
    </location>
</feature>
<dbReference type="GO" id="GO:0005886">
    <property type="term" value="C:plasma membrane"/>
    <property type="evidence" value="ECO:0007669"/>
    <property type="project" value="TreeGrafter"/>
</dbReference>
<dbReference type="GO" id="GO:0032991">
    <property type="term" value="C:protein-containing complex"/>
    <property type="evidence" value="ECO:0007669"/>
    <property type="project" value="TreeGrafter"/>
</dbReference>
<protein>
    <recommendedName>
        <fullName evidence="6">EGF-like domain-containing protein</fullName>
    </recommendedName>
</protein>
<dbReference type="SMART" id="SM00179">
    <property type="entry name" value="EGF_CA"/>
    <property type="match status" value="5"/>
</dbReference>
<evidence type="ECO:0000256" key="3">
    <source>
        <dbReference type="ARBA" id="ARBA00022737"/>
    </source>
</evidence>
<evidence type="ECO:0000256" key="2">
    <source>
        <dbReference type="ARBA" id="ARBA00022729"/>
    </source>
</evidence>
<evidence type="ECO:0000256" key="1">
    <source>
        <dbReference type="ARBA" id="ARBA00022536"/>
    </source>
</evidence>
<dbReference type="InterPro" id="IPR001881">
    <property type="entry name" value="EGF-like_Ca-bd_dom"/>
</dbReference>
<dbReference type="SUPFAM" id="SSF57196">
    <property type="entry name" value="EGF/Laminin"/>
    <property type="match status" value="5"/>
</dbReference>
<dbReference type="PANTHER" id="PTHR24049:SF22">
    <property type="entry name" value="DROSOPHILA CRUMBS HOMOLOG"/>
    <property type="match status" value="1"/>
</dbReference>
<dbReference type="AlphaFoldDB" id="A0A3P6HRX9"/>
<dbReference type="PROSITE" id="PS00022">
    <property type="entry name" value="EGF_1"/>
    <property type="match status" value="5"/>
</dbReference>
<feature type="disulfide bond" evidence="5">
    <location>
        <begin position="230"/>
        <end position="239"/>
    </location>
</feature>
<dbReference type="FunFam" id="2.10.25.10:FF:000699">
    <property type="entry name" value="Uncharacterized protein, isoform C"/>
    <property type="match status" value="1"/>
</dbReference>
<comment type="caution">
    <text evidence="5">Lacks conserved residue(s) required for the propagation of feature annotation.</text>
</comment>
<feature type="domain" description="EGF-like" evidence="6">
    <location>
        <begin position="126"/>
        <end position="162"/>
    </location>
</feature>
<dbReference type="STRING" id="51028.A0A3P6HRX9"/>
<evidence type="ECO:0000256" key="5">
    <source>
        <dbReference type="PROSITE-ProRule" id="PRU00076"/>
    </source>
</evidence>
<dbReference type="PANTHER" id="PTHR24049">
    <property type="entry name" value="CRUMBS FAMILY MEMBER"/>
    <property type="match status" value="1"/>
</dbReference>
<proteinExistence type="predicted"/>
<dbReference type="InterPro" id="IPR051022">
    <property type="entry name" value="Notch_Cell-Fate_Det"/>
</dbReference>
<keyword evidence="4 5" id="KW-1015">Disulfide bond</keyword>
<dbReference type="InterPro" id="IPR000742">
    <property type="entry name" value="EGF"/>
</dbReference>
<dbReference type="Pfam" id="PF00008">
    <property type="entry name" value="EGF"/>
    <property type="match status" value="3"/>
</dbReference>
<keyword evidence="8" id="KW-1185">Reference proteome</keyword>
<evidence type="ECO:0000256" key="4">
    <source>
        <dbReference type="ARBA" id="ARBA00023157"/>
    </source>
</evidence>
<dbReference type="SMART" id="SM00181">
    <property type="entry name" value="EGF"/>
    <property type="match status" value="5"/>
</dbReference>
<evidence type="ECO:0000259" key="6">
    <source>
        <dbReference type="PROSITE" id="PS50026"/>
    </source>
</evidence>
<keyword evidence="2" id="KW-0732">Signal</keyword>
<dbReference type="PROSITE" id="PS50026">
    <property type="entry name" value="EGF_3"/>
    <property type="match status" value="5"/>
</dbReference>
<sequence length="261" mass="29259">MEYCTRHKPCKNGASCQNGGPGNYTSYTCNCFPGYSGKHCEIKLDGCPVFRLRKALPNKHTKSCQNGGLCLQNSVSAYYCKCPPGYSGVYCEEKVVWCKDRCRNGNKMFFWSRYIESNTYVKKFSWNSNCVFILADGNCILKNKNGNYSCECKAGYTGRFCESRLQICEFQNPCKNGGSCEAMPSSFLCKCLPGFWGHFCEFPLDPCETAVCDNGGQCISTFDGHYECRCPPGFRGKNCDIRDVSSTYKYSLLSSIICFPA</sequence>
<dbReference type="EMBL" id="UXUI01008040">
    <property type="protein sequence ID" value="VDD90302.1"/>
    <property type="molecule type" value="Genomic_DNA"/>
</dbReference>